<dbReference type="Proteomes" id="UP000593564">
    <property type="component" value="Unassembled WGS sequence"/>
</dbReference>
<accession>A0A7J7GZU3</accession>
<name>A0A7J7GZU3_CAMSI</name>
<comment type="caution">
    <text evidence="1">The sequence shown here is derived from an EMBL/GenBank/DDBJ whole genome shotgun (WGS) entry which is preliminary data.</text>
</comment>
<evidence type="ECO:0000313" key="2">
    <source>
        <dbReference type="Proteomes" id="UP000593564"/>
    </source>
</evidence>
<dbReference type="AlphaFoldDB" id="A0A7J7GZU3"/>
<keyword evidence="2" id="KW-1185">Reference proteome</keyword>
<organism evidence="1 2">
    <name type="scientific">Camellia sinensis</name>
    <name type="common">Tea plant</name>
    <name type="synonym">Thea sinensis</name>
    <dbReference type="NCBI Taxonomy" id="4442"/>
    <lineage>
        <taxon>Eukaryota</taxon>
        <taxon>Viridiplantae</taxon>
        <taxon>Streptophyta</taxon>
        <taxon>Embryophyta</taxon>
        <taxon>Tracheophyta</taxon>
        <taxon>Spermatophyta</taxon>
        <taxon>Magnoliopsida</taxon>
        <taxon>eudicotyledons</taxon>
        <taxon>Gunneridae</taxon>
        <taxon>Pentapetalae</taxon>
        <taxon>asterids</taxon>
        <taxon>Ericales</taxon>
        <taxon>Theaceae</taxon>
        <taxon>Camellia</taxon>
    </lineage>
</organism>
<gene>
    <name evidence="1" type="ORF">HYC85_015224</name>
</gene>
<protein>
    <submittedName>
        <fullName evidence="1">Uncharacterized protein</fullName>
    </submittedName>
</protein>
<proteinExistence type="predicted"/>
<reference evidence="2" key="1">
    <citation type="journal article" date="2020" name="Nat. Commun.">
        <title>Genome assembly of wild tea tree DASZ reveals pedigree and selection history of tea varieties.</title>
        <authorList>
            <person name="Zhang W."/>
            <person name="Zhang Y."/>
            <person name="Qiu H."/>
            <person name="Guo Y."/>
            <person name="Wan H."/>
            <person name="Zhang X."/>
            <person name="Scossa F."/>
            <person name="Alseekh S."/>
            <person name="Zhang Q."/>
            <person name="Wang P."/>
            <person name="Xu L."/>
            <person name="Schmidt M.H."/>
            <person name="Jia X."/>
            <person name="Li D."/>
            <person name="Zhu A."/>
            <person name="Guo F."/>
            <person name="Chen W."/>
            <person name="Ni D."/>
            <person name="Usadel B."/>
            <person name="Fernie A.R."/>
            <person name="Wen W."/>
        </authorList>
    </citation>
    <scope>NUCLEOTIDE SEQUENCE [LARGE SCALE GENOMIC DNA]</scope>
    <source>
        <strain evidence="2">cv. G240</strain>
    </source>
</reference>
<reference evidence="1 2" key="2">
    <citation type="submission" date="2020-07" db="EMBL/GenBank/DDBJ databases">
        <title>Genome assembly of wild tea tree DASZ reveals pedigree and selection history of tea varieties.</title>
        <authorList>
            <person name="Zhang W."/>
        </authorList>
    </citation>
    <scope>NUCLEOTIDE SEQUENCE [LARGE SCALE GENOMIC DNA]</scope>
    <source>
        <strain evidence="2">cv. G240</strain>
        <tissue evidence="1">Leaf</tissue>
    </source>
</reference>
<sequence>METISTDYNIQMYPLPWIDPLPETPVIVKIYITHLLKLQLRSPQGYLNTNYPTITLSDFEESFTIPRHVFFSMRTSDLHIFHRLSQMGLDPNLFNPLRQSIINSIFDPSWRRFGNLRGIQVIARVNVTTTTELLSEQATSYDQMVSMFAVADEVVIMEDVGGSVQRRGMGVSKAAIDGLKKVLVFNDEKCTRTCPVCLEEFGEGTENLMPKLQSSAGVILQSDSANCFVTDNSGNLEFENIINQPDSNFEGCEKQNTILACKEALLNLETAVENAFRLFSKLGTLTNMVEEASIGSESQSYSEATEINSFLSKENGFWEE</sequence>
<evidence type="ECO:0000313" key="1">
    <source>
        <dbReference type="EMBL" id="KAF5944996.1"/>
    </source>
</evidence>
<dbReference type="EMBL" id="JACBKZ010000007">
    <property type="protein sequence ID" value="KAF5944996.1"/>
    <property type="molecule type" value="Genomic_DNA"/>
</dbReference>